<dbReference type="EMBL" id="WIXE01001488">
    <property type="protein sequence ID" value="KAK5985638.1"/>
    <property type="molecule type" value="Genomic_DNA"/>
</dbReference>
<dbReference type="AlphaFoldDB" id="A0AAN8IVT4"/>
<name>A0AAN8IVT4_TRICO</name>
<sequence length="134" mass="14677">DKGKNPKVKKKQTSPLPATPPPPSKGKKLSKTESQDRLPKVTAIEPRKKEKLSAEAAGEQKKPKREKSLQNAVEEPQTKDLKSGPLHKKGAAALVAKVKGRKKSRSESISMDEIMYPSAQRKTKGRKVISSAED</sequence>
<feature type="region of interest" description="Disordered" evidence="1">
    <location>
        <begin position="1"/>
        <end position="134"/>
    </location>
</feature>
<feature type="compositionally biased region" description="Basic and acidic residues" evidence="1">
    <location>
        <begin position="30"/>
        <end position="61"/>
    </location>
</feature>
<keyword evidence="3" id="KW-1185">Reference proteome</keyword>
<feature type="non-terminal residue" evidence="2">
    <location>
        <position position="1"/>
    </location>
</feature>
<protein>
    <submittedName>
        <fullName evidence="2">Uncharacterized protein</fullName>
    </submittedName>
</protein>
<evidence type="ECO:0000256" key="1">
    <source>
        <dbReference type="SAM" id="MobiDB-lite"/>
    </source>
</evidence>
<evidence type="ECO:0000313" key="3">
    <source>
        <dbReference type="Proteomes" id="UP001331761"/>
    </source>
</evidence>
<accession>A0AAN8IVT4</accession>
<evidence type="ECO:0000313" key="2">
    <source>
        <dbReference type="EMBL" id="KAK5985638.1"/>
    </source>
</evidence>
<reference evidence="2 3" key="1">
    <citation type="submission" date="2019-10" db="EMBL/GenBank/DDBJ databases">
        <title>Assembly and Annotation for the nematode Trichostrongylus colubriformis.</title>
        <authorList>
            <person name="Martin J."/>
        </authorList>
    </citation>
    <scope>NUCLEOTIDE SEQUENCE [LARGE SCALE GENOMIC DNA]</scope>
    <source>
        <strain evidence="2">G859</strain>
        <tissue evidence="2">Whole worm</tissue>
    </source>
</reference>
<organism evidence="2 3">
    <name type="scientific">Trichostrongylus colubriformis</name>
    <name type="common">Black scour worm</name>
    <dbReference type="NCBI Taxonomy" id="6319"/>
    <lineage>
        <taxon>Eukaryota</taxon>
        <taxon>Metazoa</taxon>
        <taxon>Ecdysozoa</taxon>
        <taxon>Nematoda</taxon>
        <taxon>Chromadorea</taxon>
        <taxon>Rhabditida</taxon>
        <taxon>Rhabditina</taxon>
        <taxon>Rhabditomorpha</taxon>
        <taxon>Strongyloidea</taxon>
        <taxon>Trichostrongylidae</taxon>
        <taxon>Trichostrongylus</taxon>
    </lineage>
</organism>
<dbReference type="Proteomes" id="UP001331761">
    <property type="component" value="Unassembled WGS sequence"/>
</dbReference>
<proteinExistence type="predicted"/>
<gene>
    <name evidence="2" type="ORF">GCK32_008187</name>
</gene>
<feature type="compositionally biased region" description="Basic residues" evidence="1">
    <location>
        <begin position="1"/>
        <end position="12"/>
    </location>
</feature>
<feature type="non-terminal residue" evidence="2">
    <location>
        <position position="134"/>
    </location>
</feature>
<comment type="caution">
    <text evidence="2">The sequence shown here is derived from an EMBL/GenBank/DDBJ whole genome shotgun (WGS) entry which is preliminary data.</text>
</comment>